<dbReference type="Gene3D" id="1.10.3450.10">
    <property type="entry name" value="TTHA0068-like"/>
    <property type="match status" value="1"/>
</dbReference>
<dbReference type="InterPro" id="IPR023203">
    <property type="entry name" value="TTHA0068_sf"/>
</dbReference>
<dbReference type="AlphaFoldDB" id="A0A8J3AKU9"/>
<reference evidence="3" key="1">
    <citation type="journal article" date="2019" name="Int. J. Syst. Evol. Microbiol.">
        <title>The Global Catalogue of Microorganisms (GCM) 10K type strain sequencing project: providing services to taxonomists for standard genome sequencing and annotation.</title>
        <authorList>
            <consortium name="The Broad Institute Genomics Platform"/>
            <consortium name="The Broad Institute Genome Sequencing Center for Infectious Disease"/>
            <person name="Wu L."/>
            <person name="Ma J."/>
        </authorList>
    </citation>
    <scope>NUCLEOTIDE SEQUENCE [LARGE SCALE GENOMIC DNA]</scope>
    <source>
        <strain evidence="3">CGMCC 1.14993</strain>
    </source>
</reference>
<keyword evidence="3" id="KW-1185">Reference proteome</keyword>
<proteinExistence type="predicted"/>
<comment type="caution">
    <text evidence="2">The sequence shown here is derived from an EMBL/GenBank/DDBJ whole genome shotgun (WGS) entry which is preliminary data.</text>
</comment>
<evidence type="ECO:0000313" key="3">
    <source>
        <dbReference type="Proteomes" id="UP000626244"/>
    </source>
</evidence>
<evidence type="ECO:0008006" key="4">
    <source>
        <dbReference type="Google" id="ProtNLM"/>
    </source>
</evidence>
<dbReference type="EMBL" id="BMHB01000001">
    <property type="protein sequence ID" value="GGI12130.1"/>
    <property type="molecule type" value="Genomic_DNA"/>
</dbReference>
<dbReference type="SUPFAM" id="SSF140663">
    <property type="entry name" value="TTHA0068-like"/>
    <property type="match status" value="1"/>
</dbReference>
<organism evidence="2 3">
    <name type="scientific">Gottfriedia solisilvae</name>
    <dbReference type="NCBI Taxonomy" id="1516104"/>
    <lineage>
        <taxon>Bacteria</taxon>
        <taxon>Bacillati</taxon>
        <taxon>Bacillota</taxon>
        <taxon>Bacilli</taxon>
        <taxon>Bacillales</taxon>
        <taxon>Bacillaceae</taxon>
        <taxon>Gottfriedia</taxon>
    </lineage>
</organism>
<dbReference type="RefSeq" id="WP_158093215.1">
    <property type="nucleotide sequence ID" value="NZ_BMHB01000001.1"/>
</dbReference>
<evidence type="ECO:0000313" key="2">
    <source>
        <dbReference type="EMBL" id="GGI12130.1"/>
    </source>
</evidence>
<feature type="compositionally biased region" description="Basic and acidic residues" evidence="1">
    <location>
        <begin position="148"/>
        <end position="159"/>
    </location>
</feature>
<dbReference type="InterPro" id="IPR005500">
    <property type="entry name" value="DUF309"/>
</dbReference>
<dbReference type="OrthoDB" id="165483at2"/>
<dbReference type="Proteomes" id="UP000626244">
    <property type="component" value="Unassembled WGS sequence"/>
</dbReference>
<feature type="region of interest" description="Disordered" evidence="1">
    <location>
        <begin position="148"/>
        <end position="167"/>
    </location>
</feature>
<gene>
    <name evidence="2" type="primary">ypuF</name>
    <name evidence="2" type="ORF">GCM10007380_11320</name>
</gene>
<sequence length="167" mass="20394">MVHYNQNERYIKYLCHFHYDHDFFECHEVLEEQWKLELNNEYKKVWLGLIRLAVVLYHYRRGNYTGAKKLMRHVHAYANDPTLTKMAGLDHKAFQEIVNNLQANINDHKQYKHFHLPIKDQKLYQQLIKQKNNYSSFTEDLIHKHSTRDRSDVISERNKQLQIRKNQ</sequence>
<name>A0A8J3AKU9_9BACI</name>
<protein>
    <recommendedName>
        <fullName evidence="4">DUF309 domain-containing protein</fullName>
    </recommendedName>
</protein>
<accession>A0A8J3AKU9</accession>
<dbReference type="Pfam" id="PF03745">
    <property type="entry name" value="DUF309"/>
    <property type="match status" value="1"/>
</dbReference>
<evidence type="ECO:0000256" key="1">
    <source>
        <dbReference type="SAM" id="MobiDB-lite"/>
    </source>
</evidence>